<evidence type="ECO:0008006" key="4">
    <source>
        <dbReference type="Google" id="ProtNLM"/>
    </source>
</evidence>
<keyword evidence="3" id="KW-1185">Reference proteome</keyword>
<dbReference type="EMBL" id="CAJJDN010000006">
    <property type="protein sequence ID" value="CAD8051720.1"/>
    <property type="molecule type" value="Genomic_DNA"/>
</dbReference>
<feature type="transmembrane region" description="Helical" evidence="1">
    <location>
        <begin position="20"/>
        <end position="37"/>
    </location>
</feature>
<reference evidence="2" key="1">
    <citation type="submission" date="2021-01" db="EMBL/GenBank/DDBJ databases">
        <authorList>
            <consortium name="Genoscope - CEA"/>
            <person name="William W."/>
        </authorList>
    </citation>
    <scope>NUCLEOTIDE SEQUENCE</scope>
</reference>
<name>A0A8S1K894_9CILI</name>
<accession>A0A8S1K894</accession>
<proteinExistence type="predicted"/>
<evidence type="ECO:0000313" key="2">
    <source>
        <dbReference type="EMBL" id="CAD8051720.1"/>
    </source>
</evidence>
<evidence type="ECO:0000313" key="3">
    <source>
        <dbReference type="Proteomes" id="UP000692954"/>
    </source>
</evidence>
<sequence length="155" mass="18625">MINFLINVLAYMRLNNIEILTYNLFNFIYIFLNYMGICSHFTYSLGISLVKFQIILATLIQLQNINLQINLSDIFLPTLKYISYFILNSDCIILRKNESILILLSRMQRNKYIFLIFQDLKTKMPCYQVLILDVKDYLFIILEYLILFTKRNQKY</sequence>
<gene>
    <name evidence="2" type="ORF">PSON_ATCC_30995.1.T0060040</name>
</gene>
<organism evidence="2 3">
    <name type="scientific">Paramecium sonneborni</name>
    <dbReference type="NCBI Taxonomy" id="65129"/>
    <lineage>
        <taxon>Eukaryota</taxon>
        <taxon>Sar</taxon>
        <taxon>Alveolata</taxon>
        <taxon>Ciliophora</taxon>
        <taxon>Intramacronucleata</taxon>
        <taxon>Oligohymenophorea</taxon>
        <taxon>Peniculida</taxon>
        <taxon>Parameciidae</taxon>
        <taxon>Paramecium</taxon>
    </lineage>
</organism>
<dbReference type="Proteomes" id="UP000692954">
    <property type="component" value="Unassembled WGS sequence"/>
</dbReference>
<comment type="caution">
    <text evidence="2">The sequence shown here is derived from an EMBL/GenBank/DDBJ whole genome shotgun (WGS) entry which is preliminary data.</text>
</comment>
<keyword evidence="1" id="KW-0812">Transmembrane</keyword>
<keyword evidence="1" id="KW-0472">Membrane</keyword>
<protein>
    <recommendedName>
        <fullName evidence="4">Transmembrane protein</fullName>
    </recommendedName>
</protein>
<dbReference type="AlphaFoldDB" id="A0A8S1K894"/>
<keyword evidence="1" id="KW-1133">Transmembrane helix</keyword>
<evidence type="ECO:0000256" key="1">
    <source>
        <dbReference type="SAM" id="Phobius"/>
    </source>
</evidence>